<evidence type="ECO:0000256" key="7">
    <source>
        <dbReference type="SAM" id="MobiDB-lite"/>
    </source>
</evidence>
<dbReference type="GO" id="GO:0000981">
    <property type="term" value="F:DNA-binding transcription factor activity, RNA polymerase II-specific"/>
    <property type="evidence" value="ECO:0007669"/>
    <property type="project" value="InterPro"/>
</dbReference>
<dbReference type="InterPro" id="IPR001356">
    <property type="entry name" value="HD"/>
</dbReference>
<dbReference type="PROSITE" id="PS50071">
    <property type="entry name" value="HOMEOBOX_2"/>
    <property type="match status" value="1"/>
</dbReference>
<feature type="compositionally biased region" description="Basic and acidic residues" evidence="7">
    <location>
        <begin position="30"/>
        <end position="41"/>
    </location>
</feature>
<dbReference type="Gene3D" id="1.10.10.60">
    <property type="entry name" value="Homeodomain-like"/>
    <property type="match status" value="1"/>
</dbReference>
<dbReference type="PANTHER" id="PTHR24333">
    <property type="entry name" value="HOMEO BOX HB9 LIKE A-RELATED"/>
    <property type="match status" value="1"/>
</dbReference>
<dbReference type="GO" id="GO:0005634">
    <property type="term" value="C:nucleus"/>
    <property type="evidence" value="ECO:0007669"/>
    <property type="project" value="UniProtKB-SubCell"/>
</dbReference>
<protein>
    <submittedName>
        <fullName evidence="10">Homeobox domain-containing protein</fullName>
    </submittedName>
</protein>
<feature type="region of interest" description="Disordered" evidence="7">
    <location>
        <begin position="1"/>
        <end position="41"/>
    </location>
</feature>
<evidence type="ECO:0000256" key="6">
    <source>
        <dbReference type="RuleBase" id="RU000682"/>
    </source>
</evidence>
<evidence type="ECO:0000259" key="8">
    <source>
        <dbReference type="PROSITE" id="PS50071"/>
    </source>
</evidence>
<organism evidence="9 10">
    <name type="scientific">Meloidogyne incognita</name>
    <name type="common">Southern root-knot nematode worm</name>
    <name type="synonym">Oxyuris incognita</name>
    <dbReference type="NCBI Taxonomy" id="6306"/>
    <lineage>
        <taxon>Eukaryota</taxon>
        <taxon>Metazoa</taxon>
        <taxon>Ecdysozoa</taxon>
        <taxon>Nematoda</taxon>
        <taxon>Chromadorea</taxon>
        <taxon>Rhabditida</taxon>
        <taxon>Tylenchina</taxon>
        <taxon>Tylenchomorpha</taxon>
        <taxon>Tylenchoidea</taxon>
        <taxon>Meloidogynidae</taxon>
        <taxon>Meloidogyninae</taxon>
        <taxon>Meloidogyne</taxon>
        <taxon>Meloidogyne incognita group</taxon>
    </lineage>
</organism>
<evidence type="ECO:0000313" key="10">
    <source>
        <dbReference type="WBParaSite" id="Minc3s00561g14297"/>
    </source>
</evidence>
<feature type="compositionally biased region" description="Basic and acidic residues" evidence="7">
    <location>
        <begin position="1"/>
        <end position="10"/>
    </location>
</feature>
<dbReference type="InterPro" id="IPR009057">
    <property type="entry name" value="Homeodomain-like_sf"/>
</dbReference>
<feature type="DNA-binding region" description="Homeobox" evidence="5">
    <location>
        <begin position="327"/>
        <end position="386"/>
    </location>
</feature>
<feature type="compositionally biased region" description="Acidic residues" evidence="7">
    <location>
        <begin position="275"/>
        <end position="294"/>
    </location>
</feature>
<feature type="compositionally biased region" description="Polar residues" evidence="7">
    <location>
        <begin position="11"/>
        <end position="29"/>
    </location>
</feature>
<dbReference type="GO" id="GO:0003677">
    <property type="term" value="F:DNA binding"/>
    <property type="evidence" value="ECO:0007669"/>
    <property type="project" value="UniProtKB-UniRule"/>
</dbReference>
<keyword evidence="2 5" id="KW-0238">DNA-binding</keyword>
<dbReference type="Pfam" id="PF00046">
    <property type="entry name" value="Homeodomain"/>
    <property type="match status" value="1"/>
</dbReference>
<name>A0A914LIR0_MELIC</name>
<feature type="compositionally biased region" description="Polar residues" evidence="7">
    <location>
        <begin position="500"/>
        <end position="512"/>
    </location>
</feature>
<evidence type="ECO:0000313" key="9">
    <source>
        <dbReference type="Proteomes" id="UP000887563"/>
    </source>
</evidence>
<feature type="region of interest" description="Disordered" evidence="7">
    <location>
        <begin position="476"/>
        <end position="523"/>
    </location>
</feature>
<keyword evidence="9" id="KW-1185">Reference proteome</keyword>
<evidence type="ECO:0000256" key="1">
    <source>
        <dbReference type="ARBA" id="ARBA00004123"/>
    </source>
</evidence>
<dbReference type="InterPro" id="IPR050848">
    <property type="entry name" value="Homeobox_TF"/>
</dbReference>
<dbReference type="CDD" id="cd00086">
    <property type="entry name" value="homeodomain"/>
    <property type="match status" value="1"/>
</dbReference>
<evidence type="ECO:0000256" key="3">
    <source>
        <dbReference type="ARBA" id="ARBA00023155"/>
    </source>
</evidence>
<dbReference type="SUPFAM" id="SSF46689">
    <property type="entry name" value="Homeodomain-like"/>
    <property type="match status" value="1"/>
</dbReference>
<dbReference type="PANTHER" id="PTHR24333:SF5">
    <property type="entry name" value="VENT HOMEOBOX"/>
    <property type="match status" value="1"/>
</dbReference>
<evidence type="ECO:0000256" key="5">
    <source>
        <dbReference type="PROSITE-ProRule" id="PRU00108"/>
    </source>
</evidence>
<dbReference type="InterPro" id="IPR017970">
    <property type="entry name" value="Homeobox_CS"/>
</dbReference>
<keyword evidence="3 5" id="KW-0371">Homeobox</keyword>
<sequence>MSSPDSKEGIKNSSNNISQTAANGSVLSHNKQEPHFEDNEAEKRKAFSIVELLTDSRPSCSTHRRRSATAISSKTSNEIKEFYEPPMKKTLKCECFENLHNVQLNEASLCLPKIEKSSNSNSPDAMILRNHQQFPQNQYQQHRLIGKQNHDEVPTNTFPITTSAWQQQLNLVAAFFIQQQSQQQELGGTATLDHMLARGCEAVTAVPSVAGKNYQLEELKKKMAASAAILPQFQLIMDAQQHNQNFLSFMTGVKDNSEGDISTAIRQNSLNEESPVGDESDEGDESREASDEEPPSSSGVVPSTKSFYSSKSELATGIRKKRPGRPGNKEASIFQFVKVSLLEAAFNAHRYLNSQQRTDLARTLNLTETQVKIWFQNRRNKWKRIIGTMDCNEPTDNQTNNNQKNNLSILPALPSLQHQNIEQFAVSNFPLTGVNGHYEQSSSINQSPTQQQTPTFMLQQAQRLLLSFFTSTTSQSTIASPPPSVLSQSFIEGGKENESKNFNSDVPSTLTPASFVPKHFTTP</sequence>
<feature type="domain" description="Homeobox" evidence="8">
    <location>
        <begin position="325"/>
        <end position="385"/>
    </location>
</feature>
<dbReference type="SMART" id="SM00389">
    <property type="entry name" value="HOX"/>
    <property type="match status" value="1"/>
</dbReference>
<dbReference type="WBParaSite" id="Minc3s00561g14297">
    <property type="protein sequence ID" value="Minc3s00561g14297"/>
    <property type="gene ID" value="Minc3s00561g14297"/>
</dbReference>
<feature type="compositionally biased region" description="Polar residues" evidence="7">
    <location>
        <begin position="304"/>
        <end position="313"/>
    </location>
</feature>
<comment type="subcellular location">
    <subcellularLocation>
        <location evidence="1 5 6">Nucleus</location>
    </subcellularLocation>
</comment>
<keyword evidence="4 5" id="KW-0539">Nucleus</keyword>
<dbReference type="AlphaFoldDB" id="A0A914LIR0"/>
<dbReference type="PRINTS" id="PR00024">
    <property type="entry name" value="HOMEOBOX"/>
</dbReference>
<evidence type="ECO:0000256" key="4">
    <source>
        <dbReference type="ARBA" id="ARBA00023242"/>
    </source>
</evidence>
<dbReference type="Proteomes" id="UP000887563">
    <property type="component" value="Unplaced"/>
</dbReference>
<reference evidence="10" key="1">
    <citation type="submission" date="2022-11" db="UniProtKB">
        <authorList>
            <consortium name="WormBaseParasite"/>
        </authorList>
    </citation>
    <scope>IDENTIFICATION</scope>
</reference>
<proteinExistence type="predicted"/>
<dbReference type="InterPro" id="IPR020479">
    <property type="entry name" value="HD_metazoa"/>
</dbReference>
<feature type="region of interest" description="Disordered" evidence="7">
    <location>
        <begin position="265"/>
        <end position="327"/>
    </location>
</feature>
<dbReference type="PROSITE" id="PS00027">
    <property type="entry name" value="HOMEOBOX_1"/>
    <property type="match status" value="1"/>
</dbReference>
<evidence type="ECO:0000256" key="2">
    <source>
        <dbReference type="ARBA" id="ARBA00023125"/>
    </source>
</evidence>
<accession>A0A914LIR0</accession>